<sequence length="532" mass="63214">MLILIIVINTNNFMIFQLQNYLRIFAFSTDFTTIRITHKEPCIKFFYRHFKKKFSKNRKFQWSIKKSKTKIENLTFLNYNHINKLIFLKSVGKCLLLISIMHQGYSLNHRKPLLNYTIFDVSSGTISLASAAVTLLSVLQSIFQSLHERKTLLMLYLITWGYLDTPYHLYSGITDKNHQNFEERQAHFNQNNQQMLYDNDKNYGMTHPMSPTRLMSRDQSLSPRITMARPPSPPLPYSPERDHFNSDNNILRRDRSKRSPERNAHDRPPRPEHFLEQMKMDNFSSGPPPEPRSPEIQRFRSGDHNRHRSKDDPIHYEDRPRHSRSPVYFENHYQYNRNMSPNNRPFSPNHEQLPITPPSLRELSSPLRDRPPHPNDRPRRRRTPPPRRDRSRERRRRLSPRRRTPPPVRSPIKRRENGKKRGPNKNQEARKRDAKERKRRSQSKPKSSTQQEHQQQQNSFQQPQPQPMYPPPPPPGVVRMPPRPFPPGPMMIPLRPPPFPPPMGAWRPPRPPMQAPPSGWPYPRPRPFYFPY</sequence>
<feature type="compositionally biased region" description="Pro residues" evidence="1">
    <location>
        <begin position="464"/>
        <end position="493"/>
    </location>
</feature>
<feature type="compositionally biased region" description="Basic residues" evidence="1">
    <location>
        <begin position="393"/>
        <end position="404"/>
    </location>
</feature>
<dbReference type="EMBL" id="VYZN01000040">
    <property type="protein sequence ID" value="KAE9532141.1"/>
    <property type="molecule type" value="Genomic_DNA"/>
</dbReference>
<feature type="compositionally biased region" description="Low complexity" evidence="1">
    <location>
        <begin position="444"/>
        <end position="463"/>
    </location>
</feature>
<protein>
    <submittedName>
        <fullName evidence="2">Uncharacterized protein</fullName>
    </submittedName>
</protein>
<accession>A0A6G0TGC8</accession>
<proteinExistence type="predicted"/>
<dbReference type="Proteomes" id="UP000475862">
    <property type="component" value="Unassembled WGS sequence"/>
</dbReference>
<gene>
    <name evidence="2" type="ORF">AGLY_010343</name>
</gene>
<reference evidence="2 3" key="1">
    <citation type="submission" date="2019-08" db="EMBL/GenBank/DDBJ databases">
        <title>The genome of the soybean aphid Biotype 1, its phylome, world population structure and adaptation to the North American continent.</title>
        <authorList>
            <person name="Giordano R."/>
            <person name="Donthu R.K."/>
            <person name="Hernandez A.G."/>
            <person name="Wright C.L."/>
            <person name="Zimin A.V."/>
        </authorList>
    </citation>
    <scope>NUCLEOTIDE SEQUENCE [LARGE SCALE GENOMIC DNA]</scope>
    <source>
        <tissue evidence="2">Whole aphids</tissue>
    </source>
</reference>
<feature type="region of interest" description="Disordered" evidence="1">
    <location>
        <begin position="209"/>
        <end position="493"/>
    </location>
</feature>
<dbReference type="OrthoDB" id="6630688at2759"/>
<organism evidence="2 3">
    <name type="scientific">Aphis glycines</name>
    <name type="common">Soybean aphid</name>
    <dbReference type="NCBI Taxonomy" id="307491"/>
    <lineage>
        <taxon>Eukaryota</taxon>
        <taxon>Metazoa</taxon>
        <taxon>Ecdysozoa</taxon>
        <taxon>Arthropoda</taxon>
        <taxon>Hexapoda</taxon>
        <taxon>Insecta</taxon>
        <taxon>Pterygota</taxon>
        <taxon>Neoptera</taxon>
        <taxon>Paraneoptera</taxon>
        <taxon>Hemiptera</taxon>
        <taxon>Sternorrhyncha</taxon>
        <taxon>Aphidomorpha</taxon>
        <taxon>Aphidoidea</taxon>
        <taxon>Aphididae</taxon>
        <taxon>Aphidini</taxon>
        <taxon>Aphis</taxon>
        <taxon>Aphis</taxon>
    </lineage>
</organism>
<evidence type="ECO:0000256" key="1">
    <source>
        <dbReference type="SAM" id="MobiDB-lite"/>
    </source>
</evidence>
<evidence type="ECO:0000313" key="2">
    <source>
        <dbReference type="EMBL" id="KAE9532141.1"/>
    </source>
</evidence>
<dbReference type="AlphaFoldDB" id="A0A6G0TGC8"/>
<comment type="caution">
    <text evidence="2">The sequence shown here is derived from an EMBL/GenBank/DDBJ whole genome shotgun (WGS) entry which is preliminary data.</text>
</comment>
<feature type="region of interest" description="Disordered" evidence="1">
    <location>
        <begin position="503"/>
        <end position="522"/>
    </location>
</feature>
<feature type="compositionally biased region" description="Basic and acidic residues" evidence="1">
    <location>
        <begin position="427"/>
        <end position="436"/>
    </location>
</feature>
<feature type="compositionally biased region" description="Basic and acidic residues" evidence="1">
    <location>
        <begin position="367"/>
        <end position="377"/>
    </location>
</feature>
<feature type="compositionally biased region" description="Polar residues" evidence="1">
    <location>
        <begin position="333"/>
        <end position="350"/>
    </location>
</feature>
<name>A0A6G0TGC8_APHGL</name>
<feature type="compositionally biased region" description="Basic and acidic residues" evidence="1">
    <location>
        <begin position="292"/>
        <end position="320"/>
    </location>
</feature>
<feature type="compositionally biased region" description="Basic and acidic residues" evidence="1">
    <location>
        <begin position="239"/>
        <end position="279"/>
    </location>
</feature>
<evidence type="ECO:0000313" key="3">
    <source>
        <dbReference type="Proteomes" id="UP000475862"/>
    </source>
</evidence>
<keyword evidence="3" id="KW-1185">Reference proteome</keyword>